<evidence type="ECO:0000256" key="9">
    <source>
        <dbReference type="PROSITE-ProRule" id="PRU01091"/>
    </source>
</evidence>
<evidence type="ECO:0000256" key="3">
    <source>
        <dbReference type="ARBA" id="ARBA00023012"/>
    </source>
</evidence>
<dbReference type="OrthoDB" id="9784252at2"/>
<dbReference type="EMBL" id="CP035108">
    <property type="protein sequence ID" value="QAR32972.1"/>
    <property type="molecule type" value="Genomic_DNA"/>
</dbReference>
<keyword evidence="6" id="KW-0804">Transcription</keyword>
<keyword evidence="2 8" id="KW-0597">Phosphoprotein</keyword>
<feature type="DNA-binding region" description="OmpR/PhoB-type" evidence="9">
    <location>
        <begin position="129"/>
        <end position="229"/>
    </location>
</feature>
<dbReference type="FunFam" id="1.10.10.10:FF:000018">
    <property type="entry name" value="DNA-binding response regulator ResD"/>
    <property type="match status" value="1"/>
</dbReference>
<dbReference type="Pfam" id="PF00072">
    <property type="entry name" value="Response_reg"/>
    <property type="match status" value="1"/>
</dbReference>
<evidence type="ECO:0000256" key="5">
    <source>
        <dbReference type="ARBA" id="ARBA00023125"/>
    </source>
</evidence>
<proteinExistence type="predicted"/>
<feature type="domain" description="OmpR/PhoB-type" evidence="11">
    <location>
        <begin position="129"/>
        <end position="229"/>
    </location>
</feature>
<sequence>MEKVILVVDDDPEILEIIRLLLSLEKYTVLTASTGMEGIAKARGNNIDLIVLDLNLPDVDGQQICRLVRKEKDVPILILSARDNVSDKVICLEYGADDYLTKPFENIELTARIKAILRRTEPSAEACQEGVIQFFHISIDQCDRTVHIGGEKINITPKEFELLMYFYDKRGQVLSRDEIVKDIWGKNTVYSWSRSLDVHVKNLRQKIETNPKNPDIIKTVSGVGYKVKK</sequence>
<evidence type="ECO:0000256" key="1">
    <source>
        <dbReference type="ARBA" id="ARBA00013332"/>
    </source>
</evidence>
<dbReference type="RefSeq" id="WP_128466258.1">
    <property type="nucleotide sequence ID" value="NZ_CP035108.1"/>
</dbReference>
<dbReference type="InterPro" id="IPR016032">
    <property type="entry name" value="Sig_transdc_resp-reg_C-effctor"/>
</dbReference>
<dbReference type="SMART" id="SM00862">
    <property type="entry name" value="Trans_reg_C"/>
    <property type="match status" value="1"/>
</dbReference>
<keyword evidence="5 9" id="KW-0238">DNA-binding</keyword>
<protein>
    <recommendedName>
        <fullName evidence="1">Phosphate regulon transcriptional regulatory protein PhoB</fullName>
    </recommendedName>
</protein>
<gene>
    <name evidence="12" type="ORF">EP073_05980</name>
</gene>
<dbReference type="SMART" id="SM00448">
    <property type="entry name" value="REC"/>
    <property type="match status" value="1"/>
</dbReference>
<dbReference type="PANTHER" id="PTHR48111:SF73">
    <property type="entry name" value="ALKALINE PHOSPHATASE SYNTHESIS TRANSCRIPTIONAL REGULATORY PROTEIN PHOP"/>
    <property type="match status" value="1"/>
</dbReference>
<dbReference type="InterPro" id="IPR036388">
    <property type="entry name" value="WH-like_DNA-bd_sf"/>
</dbReference>
<dbReference type="Gene3D" id="1.10.10.10">
    <property type="entry name" value="Winged helix-like DNA-binding domain superfamily/Winged helix DNA-binding domain"/>
    <property type="match status" value="1"/>
</dbReference>
<dbReference type="GO" id="GO:0032993">
    <property type="term" value="C:protein-DNA complex"/>
    <property type="evidence" value="ECO:0007669"/>
    <property type="project" value="TreeGrafter"/>
</dbReference>
<dbReference type="InterPro" id="IPR039420">
    <property type="entry name" value="WalR-like"/>
</dbReference>
<dbReference type="InterPro" id="IPR011006">
    <property type="entry name" value="CheY-like_superfamily"/>
</dbReference>
<organism evidence="12 13">
    <name type="scientific">Geovibrio thiophilus</name>
    <dbReference type="NCBI Taxonomy" id="139438"/>
    <lineage>
        <taxon>Bacteria</taxon>
        <taxon>Pseudomonadati</taxon>
        <taxon>Deferribacterota</taxon>
        <taxon>Deferribacteres</taxon>
        <taxon>Deferribacterales</taxon>
        <taxon>Geovibrionaceae</taxon>
        <taxon>Geovibrio</taxon>
    </lineage>
</organism>
<dbReference type="AlphaFoldDB" id="A0A410JXS4"/>
<dbReference type="InterPro" id="IPR001867">
    <property type="entry name" value="OmpR/PhoB-type_DNA-bd"/>
</dbReference>
<evidence type="ECO:0000256" key="7">
    <source>
        <dbReference type="ARBA" id="ARBA00024735"/>
    </source>
</evidence>
<keyword evidence="3" id="KW-0902">Two-component regulatory system</keyword>
<dbReference type="GO" id="GO:0006355">
    <property type="term" value="P:regulation of DNA-templated transcription"/>
    <property type="evidence" value="ECO:0007669"/>
    <property type="project" value="InterPro"/>
</dbReference>
<dbReference type="Proteomes" id="UP000287502">
    <property type="component" value="Chromosome"/>
</dbReference>
<accession>A0A410JXS4</accession>
<dbReference type="InterPro" id="IPR001789">
    <property type="entry name" value="Sig_transdc_resp-reg_receiver"/>
</dbReference>
<comment type="function">
    <text evidence="7">This protein is a positive regulator for the phosphate regulon. Transcription of this operon is positively regulated by PhoB and PhoR when phosphate is limited.</text>
</comment>
<dbReference type="GO" id="GO:0005829">
    <property type="term" value="C:cytosol"/>
    <property type="evidence" value="ECO:0007669"/>
    <property type="project" value="TreeGrafter"/>
</dbReference>
<evidence type="ECO:0000256" key="2">
    <source>
        <dbReference type="ARBA" id="ARBA00022553"/>
    </source>
</evidence>
<keyword evidence="13" id="KW-1185">Reference proteome</keyword>
<feature type="domain" description="Response regulatory" evidence="10">
    <location>
        <begin position="4"/>
        <end position="117"/>
    </location>
</feature>
<dbReference type="PANTHER" id="PTHR48111">
    <property type="entry name" value="REGULATOR OF RPOS"/>
    <property type="match status" value="1"/>
</dbReference>
<dbReference type="FunFam" id="3.40.50.2300:FF:000001">
    <property type="entry name" value="DNA-binding response regulator PhoB"/>
    <property type="match status" value="1"/>
</dbReference>
<evidence type="ECO:0000313" key="13">
    <source>
        <dbReference type="Proteomes" id="UP000287502"/>
    </source>
</evidence>
<evidence type="ECO:0000259" key="10">
    <source>
        <dbReference type="PROSITE" id="PS50110"/>
    </source>
</evidence>
<dbReference type="KEGG" id="gtl:EP073_05980"/>
<reference evidence="12 13" key="1">
    <citation type="submission" date="2019-01" db="EMBL/GenBank/DDBJ databases">
        <title>Geovibrio thiophilus DSM 11263, complete genome.</title>
        <authorList>
            <person name="Spring S."/>
            <person name="Bunk B."/>
            <person name="Sproer C."/>
        </authorList>
    </citation>
    <scope>NUCLEOTIDE SEQUENCE [LARGE SCALE GENOMIC DNA]</scope>
    <source>
        <strain evidence="12 13">DSM 11263</strain>
    </source>
</reference>
<keyword evidence="4" id="KW-0805">Transcription regulation</keyword>
<evidence type="ECO:0000259" key="11">
    <source>
        <dbReference type="PROSITE" id="PS51755"/>
    </source>
</evidence>
<dbReference type="SUPFAM" id="SSF52172">
    <property type="entry name" value="CheY-like"/>
    <property type="match status" value="1"/>
</dbReference>
<dbReference type="SUPFAM" id="SSF46894">
    <property type="entry name" value="C-terminal effector domain of the bipartite response regulators"/>
    <property type="match status" value="1"/>
</dbReference>
<evidence type="ECO:0000256" key="4">
    <source>
        <dbReference type="ARBA" id="ARBA00023015"/>
    </source>
</evidence>
<dbReference type="Pfam" id="PF00486">
    <property type="entry name" value="Trans_reg_C"/>
    <property type="match status" value="1"/>
</dbReference>
<dbReference type="Gene3D" id="6.10.250.690">
    <property type="match status" value="1"/>
</dbReference>
<dbReference type="PROSITE" id="PS51755">
    <property type="entry name" value="OMPR_PHOB"/>
    <property type="match status" value="1"/>
</dbReference>
<evidence type="ECO:0000256" key="6">
    <source>
        <dbReference type="ARBA" id="ARBA00023163"/>
    </source>
</evidence>
<evidence type="ECO:0000256" key="8">
    <source>
        <dbReference type="PROSITE-ProRule" id="PRU00169"/>
    </source>
</evidence>
<name>A0A410JXS4_9BACT</name>
<dbReference type="Gene3D" id="3.40.50.2300">
    <property type="match status" value="1"/>
</dbReference>
<evidence type="ECO:0000313" key="12">
    <source>
        <dbReference type="EMBL" id="QAR32972.1"/>
    </source>
</evidence>
<dbReference type="CDD" id="cd00383">
    <property type="entry name" value="trans_reg_C"/>
    <property type="match status" value="1"/>
</dbReference>
<dbReference type="PROSITE" id="PS50110">
    <property type="entry name" value="RESPONSE_REGULATORY"/>
    <property type="match status" value="1"/>
</dbReference>
<feature type="modified residue" description="4-aspartylphosphate" evidence="8">
    <location>
        <position position="53"/>
    </location>
</feature>
<dbReference type="GO" id="GO:0000976">
    <property type="term" value="F:transcription cis-regulatory region binding"/>
    <property type="evidence" value="ECO:0007669"/>
    <property type="project" value="TreeGrafter"/>
</dbReference>
<dbReference type="GO" id="GO:0000156">
    <property type="term" value="F:phosphorelay response regulator activity"/>
    <property type="evidence" value="ECO:0007669"/>
    <property type="project" value="TreeGrafter"/>
</dbReference>